<keyword evidence="2" id="KW-1185">Reference proteome</keyword>
<dbReference type="SUPFAM" id="SSF51735">
    <property type="entry name" value="NAD(P)-binding Rossmann-fold domains"/>
    <property type="match status" value="1"/>
</dbReference>
<accession>A0A0H2RWC9</accession>
<gene>
    <name evidence="1" type="ORF">SCHPADRAFT_938182</name>
</gene>
<sequence>MPSYAVTGTSRGLGLGFVKTLSADPRNTVFAIVRSVTSAGELQKFVEDSIHKNTHIIEADNNDIQGIKAWLTLFIGFTVSDGASLMAYERASLTIDAFPSEETLEEDLLHYFKTNTLGPIHTINAFVPLLRKGDLKKCIVISTTAGSPRVAAETSFAHFVGYGISKAGVNLATAKYAARFKDEGIIFLAVTPGMVKTMPGTEEEVNKVLEPIAQKLRARYPHFEGPITVEQSVNDVLALIDRVTISESGSFVHRDGRDGDSV</sequence>
<dbReference type="InParanoid" id="A0A0H2RWC9"/>
<dbReference type="Gene3D" id="3.40.50.720">
    <property type="entry name" value="NAD(P)-binding Rossmann-like Domain"/>
    <property type="match status" value="1"/>
</dbReference>
<evidence type="ECO:0000313" key="2">
    <source>
        <dbReference type="Proteomes" id="UP000053477"/>
    </source>
</evidence>
<name>A0A0H2RWC9_9AGAM</name>
<dbReference type="PRINTS" id="PR00081">
    <property type="entry name" value="GDHRDH"/>
</dbReference>
<dbReference type="InterPro" id="IPR002347">
    <property type="entry name" value="SDR_fam"/>
</dbReference>
<dbReference type="GO" id="GO:0016616">
    <property type="term" value="F:oxidoreductase activity, acting on the CH-OH group of donors, NAD or NADP as acceptor"/>
    <property type="evidence" value="ECO:0007669"/>
    <property type="project" value="TreeGrafter"/>
</dbReference>
<proteinExistence type="predicted"/>
<dbReference type="AlphaFoldDB" id="A0A0H2RWC9"/>
<dbReference type="PANTHER" id="PTHR45458">
    <property type="entry name" value="SHORT-CHAIN DEHYDROGENASE/REDUCTASE SDR"/>
    <property type="match status" value="1"/>
</dbReference>
<dbReference type="OrthoDB" id="9876299at2759"/>
<dbReference type="InterPro" id="IPR036291">
    <property type="entry name" value="NAD(P)-bd_dom_sf"/>
</dbReference>
<reference evidence="1 2" key="1">
    <citation type="submission" date="2015-04" db="EMBL/GenBank/DDBJ databases">
        <title>Complete genome sequence of Schizopora paradoxa KUC8140, a cosmopolitan wood degrader in East Asia.</title>
        <authorList>
            <consortium name="DOE Joint Genome Institute"/>
            <person name="Min B."/>
            <person name="Park H."/>
            <person name="Jang Y."/>
            <person name="Kim J.-J."/>
            <person name="Kim K.H."/>
            <person name="Pangilinan J."/>
            <person name="Lipzen A."/>
            <person name="Riley R."/>
            <person name="Grigoriev I.V."/>
            <person name="Spatafora J.W."/>
            <person name="Choi I.-G."/>
        </authorList>
    </citation>
    <scope>NUCLEOTIDE SEQUENCE [LARGE SCALE GENOMIC DNA]</scope>
    <source>
        <strain evidence="1 2">KUC8140</strain>
    </source>
</reference>
<dbReference type="FunCoup" id="A0A0H2RWC9">
    <property type="interactions" value="119"/>
</dbReference>
<dbReference type="PANTHER" id="PTHR45458:SF3">
    <property type="entry name" value="CHAIN DEHYDROGENASE (ATSC), PUTATIVE-RELATED"/>
    <property type="match status" value="1"/>
</dbReference>
<dbReference type="InterPro" id="IPR052184">
    <property type="entry name" value="SDR_enzymes"/>
</dbReference>
<dbReference type="Proteomes" id="UP000053477">
    <property type="component" value="Unassembled WGS sequence"/>
</dbReference>
<protein>
    <submittedName>
        <fullName evidence="1">NAD-binding protein</fullName>
    </submittedName>
</protein>
<dbReference type="EMBL" id="KQ085920">
    <property type="protein sequence ID" value="KLO16139.1"/>
    <property type="molecule type" value="Genomic_DNA"/>
</dbReference>
<organism evidence="1 2">
    <name type="scientific">Schizopora paradoxa</name>
    <dbReference type="NCBI Taxonomy" id="27342"/>
    <lineage>
        <taxon>Eukaryota</taxon>
        <taxon>Fungi</taxon>
        <taxon>Dikarya</taxon>
        <taxon>Basidiomycota</taxon>
        <taxon>Agaricomycotina</taxon>
        <taxon>Agaricomycetes</taxon>
        <taxon>Hymenochaetales</taxon>
        <taxon>Schizoporaceae</taxon>
        <taxon>Schizopora</taxon>
    </lineage>
</organism>
<evidence type="ECO:0000313" key="1">
    <source>
        <dbReference type="EMBL" id="KLO16139.1"/>
    </source>
</evidence>
<dbReference type="Pfam" id="PF00106">
    <property type="entry name" value="adh_short"/>
    <property type="match status" value="1"/>
</dbReference>